<protein>
    <submittedName>
        <fullName evidence="1">Uncharacterized protein</fullName>
    </submittedName>
</protein>
<reference evidence="1" key="1">
    <citation type="journal article" date="2018" name="DNA Res.">
        <title>Multiple hybrid de novo genome assembly of finger millet, an orphan allotetraploid crop.</title>
        <authorList>
            <person name="Hatakeyama M."/>
            <person name="Aluri S."/>
            <person name="Balachadran M.T."/>
            <person name="Sivarajan S.R."/>
            <person name="Patrignani A."/>
            <person name="Gruter S."/>
            <person name="Poveda L."/>
            <person name="Shimizu-Inatsugi R."/>
            <person name="Baeten J."/>
            <person name="Francoijs K.J."/>
            <person name="Nataraja K.N."/>
            <person name="Reddy Y.A.N."/>
            <person name="Phadnis S."/>
            <person name="Ravikumar R.L."/>
            <person name="Schlapbach R."/>
            <person name="Sreeman S.M."/>
            <person name="Shimizu K.K."/>
        </authorList>
    </citation>
    <scope>NUCLEOTIDE SEQUENCE</scope>
</reference>
<keyword evidence="2" id="KW-1185">Reference proteome</keyword>
<organism evidence="1 2">
    <name type="scientific">Eleusine coracana subsp. coracana</name>
    <dbReference type="NCBI Taxonomy" id="191504"/>
    <lineage>
        <taxon>Eukaryota</taxon>
        <taxon>Viridiplantae</taxon>
        <taxon>Streptophyta</taxon>
        <taxon>Embryophyta</taxon>
        <taxon>Tracheophyta</taxon>
        <taxon>Spermatophyta</taxon>
        <taxon>Magnoliopsida</taxon>
        <taxon>Liliopsida</taxon>
        <taxon>Poales</taxon>
        <taxon>Poaceae</taxon>
        <taxon>PACMAD clade</taxon>
        <taxon>Chloridoideae</taxon>
        <taxon>Cynodonteae</taxon>
        <taxon>Eleusininae</taxon>
        <taxon>Eleusine</taxon>
    </lineage>
</organism>
<gene>
    <name evidence="1" type="primary">ga09847</name>
    <name evidence="1" type="ORF">PR202_ga09847</name>
</gene>
<accession>A0AAV5C4T9</accession>
<evidence type="ECO:0000313" key="2">
    <source>
        <dbReference type="Proteomes" id="UP001054889"/>
    </source>
</evidence>
<name>A0AAV5C4T9_ELECO</name>
<sequence length="65" mass="7245">MTMAGPPKSYVVLAHVGSHVPPNRESKSASFTWCCRLSVSGTTCASRRSGTKRGSRRCWMRSWRT</sequence>
<proteinExistence type="predicted"/>
<comment type="caution">
    <text evidence="1">The sequence shown here is derived from an EMBL/GenBank/DDBJ whole genome shotgun (WGS) entry which is preliminary data.</text>
</comment>
<reference evidence="1" key="2">
    <citation type="submission" date="2021-12" db="EMBL/GenBank/DDBJ databases">
        <title>Resequencing data analysis of finger millet.</title>
        <authorList>
            <person name="Hatakeyama M."/>
            <person name="Aluri S."/>
            <person name="Balachadran M.T."/>
            <person name="Sivarajan S.R."/>
            <person name="Poveda L."/>
            <person name="Shimizu-Inatsugi R."/>
            <person name="Schlapbach R."/>
            <person name="Sreeman S.M."/>
            <person name="Shimizu K.K."/>
        </authorList>
    </citation>
    <scope>NUCLEOTIDE SEQUENCE</scope>
</reference>
<dbReference type="EMBL" id="BQKI01000004">
    <property type="protein sequence ID" value="GJM93302.1"/>
    <property type="molecule type" value="Genomic_DNA"/>
</dbReference>
<dbReference type="Proteomes" id="UP001054889">
    <property type="component" value="Unassembled WGS sequence"/>
</dbReference>
<dbReference type="AlphaFoldDB" id="A0AAV5C4T9"/>
<evidence type="ECO:0000313" key="1">
    <source>
        <dbReference type="EMBL" id="GJM93302.1"/>
    </source>
</evidence>